<keyword evidence="1" id="KW-0472">Membrane</keyword>
<evidence type="ECO:0000313" key="2">
    <source>
        <dbReference type="EMBL" id="ETO23461.1"/>
    </source>
</evidence>
<organism evidence="2 3">
    <name type="scientific">Reticulomyxa filosa</name>
    <dbReference type="NCBI Taxonomy" id="46433"/>
    <lineage>
        <taxon>Eukaryota</taxon>
        <taxon>Sar</taxon>
        <taxon>Rhizaria</taxon>
        <taxon>Retaria</taxon>
        <taxon>Foraminifera</taxon>
        <taxon>Monothalamids</taxon>
        <taxon>Reticulomyxidae</taxon>
        <taxon>Reticulomyxa</taxon>
    </lineage>
</organism>
<reference evidence="2 3" key="1">
    <citation type="journal article" date="2013" name="Curr. Biol.">
        <title>The Genome of the Foraminiferan Reticulomyxa filosa.</title>
        <authorList>
            <person name="Glockner G."/>
            <person name="Hulsmann N."/>
            <person name="Schleicher M."/>
            <person name="Noegel A.A."/>
            <person name="Eichinger L."/>
            <person name="Gallinger C."/>
            <person name="Pawlowski J."/>
            <person name="Sierra R."/>
            <person name="Euteneuer U."/>
            <person name="Pillet L."/>
            <person name="Moustafa A."/>
            <person name="Platzer M."/>
            <person name="Groth M."/>
            <person name="Szafranski K."/>
            <person name="Schliwa M."/>
        </authorList>
    </citation>
    <scope>NUCLEOTIDE SEQUENCE [LARGE SCALE GENOMIC DNA]</scope>
</reference>
<accession>X6NBU1</accession>
<feature type="transmembrane region" description="Helical" evidence="1">
    <location>
        <begin position="229"/>
        <end position="247"/>
    </location>
</feature>
<keyword evidence="1" id="KW-0812">Transmembrane</keyword>
<dbReference type="AlphaFoldDB" id="X6NBU1"/>
<sequence length="310" mass="36644">MSTDILTKFPETEKYIVDMMDAKVVSEVNQEIGMLPFQLPFNEAAAMRLVRREICICFIASLFPLEKGRKGIQQKKKKKKKGMGVVQQLTSEETKSYMGNEKGMVGRRIVFVEMELNRISEIDCTEEQFRSRFRYYLTWLATFEEVQSYDKWKKEKSNSYINSTAFLDNDFRQDSDQWKPSWVPYLEFINAIDIIHYKQKSFVPSIPTIFYSLPLSLSSFSVKDGPLCMFLGFFLPFVFFFFFYFLFFKKAPFLLKRGDIVNNNGSKFAWDIPKNVIGFDPSRGHWIRVQFEADVVFYRKFEMQNFPFDV</sequence>
<keyword evidence="1" id="KW-1133">Transmembrane helix</keyword>
<evidence type="ECO:0000256" key="1">
    <source>
        <dbReference type="SAM" id="Phobius"/>
    </source>
</evidence>
<comment type="caution">
    <text evidence="2">The sequence shown here is derived from an EMBL/GenBank/DDBJ whole genome shotgun (WGS) entry which is preliminary data.</text>
</comment>
<gene>
    <name evidence="2" type="ORF">RFI_13720</name>
</gene>
<dbReference type="Proteomes" id="UP000023152">
    <property type="component" value="Unassembled WGS sequence"/>
</dbReference>
<name>X6NBU1_RETFI</name>
<evidence type="ECO:0000313" key="3">
    <source>
        <dbReference type="Proteomes" id="UP000023152"/>
    </source>
</evidence>
<proteinExistence type="predicted"/>
<dbReference type="EMBL" id="ASPP01009919">
    <property type="protein sequence ID" value="ETO23461.1"/>
    <property type="molecule type" value="Genomic_DNA"/>
</dbReference>
<keyword evidence="3" id="KW-1185">Reference proteome</keyword>
<protein>
    <submittedName>
        <fullName evidence="2">Uncharacterized protein</fullName>
    </submittedName>
</protein>